<keyword evidence="3 5" id="KW-0347">Helicase</keyword>
<keyword evidence="2 5" id="KW-0378">Hydrolase</keyword>
<dbReference type="GO" id="GO:0003677">
    <property type="term" value="F:DNA binding"/>
    <property type="evidence" value="ECO:0007669"/>
    <property type="project" value="InterPro"/>
</dbReference>
<dbReference type="RefSeq" id="WP_091447456.1">
    <property type="nucleotide sequence ID" value="NZ_FMZZ01000001.1"/>
</dbReference>
<proteinExistence type="predicted"/>
<evidence type="ECO:0000256" key="1">
    <source>
        <dbReference type="ARBA" id="ARBA00022741"/>
    </source>
</evidence>
<evidence type="ECO:0000256" key="3">
    <source>
        <dbReference type="ARBA" id="ARBA00022806"/>
    </source>
</evidence>
<dbReference type="GO" id="GO:0016787">
    <property type="term" value="F:hydrolase activity"/>
    <property type="evidence" value="ECO:0007669"/>
    <property type="project" value="UniProtKB-UniRule"/>
</dbReference>
<dbReference type="PANTHER" id="PTHR11070">
    <property type="entry name" value="UVRD / RECB / PCRA DNA HELICASE FAMILY MEMBER"/>
    <property type="match status" value="1"/>
</dbReference>
<evidence type="ECO:0000313" key="7">
    <source>
        <dbReference type="EMBL" id="SDC16797.1"/>
    </source>
</evidence>
<name>A0A1G6JDS7_9PSEU</name>
<protein>
    <submittedName>
        <fullName evidence="7">Part of AAA domain-containing protein</fullName>
    </submittedName>
</protein>
<dbReference type="SUPFAM" id="SSF52540">
    <property type="entry name" value="P-loop containing nucleoside triphosphate hydrolases"/>
    <property type="match status" value="1"/>
</dbReference>
<evidence type="ECO:0000256" key="2">
    <source>
        <dbReference type="ARBA" id="ARBA00022801"/>
    </source>
</evidence>
<evidence type="ECO:0000256" key="5">
    <source>
        <dbReference type="PROSITE-ProRule" id="PRU00560"/>
    </source>
</evidence>
<dbReference type="GO" id="GO:0000725">
    <property type="term" value="P:recombinational repair"/>
    <property type="evidence" value="ECO:0007669"/>
    <property type="project" value="TreeGrafter"/>
</dbReference>
<gene>
    <name evidence="7" type="ORF">SAMN05216174_101357</name>
</gene>
<dbReference type="OrthoDB" id="3196525at2"/>
<keyword evidence="1 5" id="KW-0547">Nucleotide-binding</keyword>
<dbReference type="STRING" id="1271860.SAMN05216174_101357"/>
<dbReference type="GO" id="GO:0005524">
    <property type="term" value="F:ATP binding"/>
    <property type="evidence" value="ECO:0007669"/>
    <property type="project" value="UniProtKB-UniRule"/>
</dbReference>
<dbReference type="InterPro" id="IPR027417">
    <property type="entry name" value="P-loop_NTPase"/>
</dbReference>
<dbReference type="PROSITE" id="PS51198">
    <property type="entry name" value="UVRD_HELICASE_ATP_BIND"/>
    <property type="match status" value="1"/>
</dbReference>
<dbReference type="InterPro" id="IPR013986">
    <property type="entry name" value="DExx_box_DNA_helicase_dom_sf"/>
</dbReference>
<dbReference type="EMBL" id="FMZZ01000001">
    <property type="protein sequence ID" value="SDC16797.1"/>
    <property type="molecule type" value="Genomic_DNA"/>
</dbReference>
<dbReference type="GO" id="GO:0005829">
    <property type="term" value="C:cytosol"/>
    <property type="evidence" value="ECO:0007669"/>
    <property type="project" value="TreeGrafter"/>
</dbReference>
<accession>A0A1G6JDS7</accession>
<dbReference type="GO" id="GO:0043138">
    <property type="term" value="F:3'-5' DNA helicase activity"/>
    <property type="evidence" value="ECO:0007669"/>
    <property type="project" value="TreeGrafter"/>
</dbReference>
<dbReference type="InterPro" id="IPR014016">
    <property type="entry name" value="UvrD-like_ATP-bd"/>
</dbReference>
<dbReference type="Proteomes" id="UP000199501">
    <property type="component" value="Unassembled WGS sequence"/>
</dbReference>
<dbReference type="PANTHER" id="PTHR11070:SF45">
    <property type="entry name" value="DNA 3'-5' HELICASE"/>
    <property type="match status" value="1"/>
</dbReference>
<keyword evidence="8" id="KW-1185">Reference proteome</keyword>
<keyword evidence="4 5" id="KW-0067">ATP-binding</keyword>
<dbReference type="Gene3D" id="3.40.50.300">
    <property type="entry name" value="P-loop containing nucleotide triphosphate hydrolases"/>
    <property type="match status" value="2"/>
</dbReference>
<dbReference type="AlphaFoldDB" id="A0A1G6JDS7"/>
<evidence type="ECO:0000259" key="6">
    <source>
        <dbReference type="PROSITE" id="PS51198"/>
    </source>
</evidence>
<dbReference type="Pfam" id="PF00580">
    <property type="entry name" value="UvrD-helicase"/>
    <property type="match status" value="1"/>
</dbReference>
<dbReference type="InterPro" id="IPR000212">
    <property type="entry name" value="DNA_helicase_UvrD/REP"/>
</dbReference>
<feature type="binding site" evidence="5">
    <location>
        <begin position="217"/>
        <end position="224"/>
    </location>
    <ligand>
        <name>ATP</name>
        <dbReference type="ChEBI" id="CHEBI:30616"/>
    </ligand>
</feature>
<dbReference type="Gene3D" id="1.10.10.160">
    <property type="match status" value="1"/>
</dbReference>
<evidence type="ECO:0000313" key="8">
    <source>
        <dbReference type="Proteomes" id="UP000199501"/>
    </source>
</evidence>
<reference evidence="8" key="1">
    <citation type="submission" date="2016-10" db="EMBL/GenBank/DDBJ databases">
        <authorList>
            <person name="Varghese N."/>
            <person name="Submissions S."/>
        </authorList>
    </citation>
    <scope>NUCLEOTIDE SEQUENCE [LARGE SCALE GENOMIC DNA]</scope>
    <source>
        <strain evidence="8">IBRC-M 10403</strain>
    </source>
</reference>
<organism evidence="7 8">
    <name type="scientific">Actinokineospora iranica</name>
    <dbReference type="NCBI Taxonomy" id="1271860"/>
    <lineage>
        <taxon>Bacteria</taxon>
        <taxon>Bacillati</taxon>
        <taxon>Actinomycetota</taxon>
        <taxon>Actinomycetes</taxon>
        <taxon>Pseudonocardiales</taxon>
        <taxon>Pseudonocardiaceae</taxon>
        <taxon>Actinokineospora</taxon>
    </lineage>
</organism>
<feature type="domain" description="UvrD-like helicase ATP-binding" evidence="6">
    <location>
        <begin position="196"/>
        <end position="481"/>
    </location>
</feature>
<evidence type="ECO:0000256" key="4">
    <source>
        <dbReference type="ARBA" id="ARBA00022840"/>
    </source>
</evidence>
<sequence>MGHSAHERQAEKLVRQALPGLPPAHRRVLAALVARTADGWHVFARPGQGEGRADAFVVGPGGVLAVVVSAGCPTESAARAILRRAERRFAGIRDQGGHLLVRSAISLVVVRPGDGAPAPDQHLCRVVNEERLPELVPQDGPHLPRGLVDDIADQAENKLPDYIRLSLRRLRRVCPSEAGDQVGCSVGGAADTWLAFLHPNQDGIVSRHYSGPARISGPAGTGKTVVALHRLRHLARRSVGPLLFTTVVRTLPQVHRTSFRRLAPELADRVEFTNLHAWVRDFLRSRGHDLVVQHQRVAVAFCRAWQAHRGELADLEPNPDYWRAEIDRVIKGRGIATLADYARAGRRGRSLRLDAERREHVWRLFQCYQGNLAEDGLHDHNDLIDRAMGELARDPLEESYAAVVADEVQDMPLVGLRLLRELAGDGANRLLLLGDGQQQVYPGGWRLSDAGIPISGRGEVLRVNYRNRANVLGFAQHLHATNEVDDSEGAVIALRDAESANAGGRTECWRGREDALPAALTAAVKSLPVPEGDAAVIVFEHRDLDRCRDILGAAGIGFQLLADYTGEADDRLKLGTVHDAKGLDFRAVLVVETTARGGSGLGAEREFRELRDRQHLVAATRARDYLWWGMASTRPWPLPVPDDL</sequence>